<dbReference type="Gene3D" id="1.10.472.20">
    <property type="entry name" value="Nitrile hydratase, beta subunit"/>
    <property type="match status" value="1"/>
</dbReference>
<dbReference type="Pfam" id="PF21006">
    <property type="entry name" value="NHase_beta_N"/>
    <property type="match status" value="1"/>
</dbReference>
<comment type="caution">
    <text evidence="8">The sequence shown here is derived from an EMBL/GenBank/DDBJ whole genome shotgun (WGS) entry which is preliminary data.</text>
</comment>
<evidence type="ECO:0000256" key="3">
    <source>
        <dbReference type="ARBA" id="ARBA00023239"/>
    </source>
</evidence>
<dbReference type="InterPro" id="IPR042262">
    <property type="entry name" value="CN_hydtase_beta_C"/>
</dbReference>
<organism evidence="8 9">
    <name type="scientific">Sulfitobacter sediminilitoris</name>
    <dbReference type="NCBI Taxonomy" id="2698830"/>
    <lineage>
        <taxon>Bacteria</taxon>
        <taxon>Pseudomonadati</taxon>
        <taxon>Pseudomonadota</taxon>
        <taxon>Alphaproteobacteria</taxon>
        <taxon>Rhodobacterales</taxon>
        <taxon>Roseobacteraceae</taxon>
        <taxon>Sulfitobacter</taxon>
    </lineage>
</organism>
<dbReference type="InterPro" id="IPR008990">
    <property type="entry name" value="Elect_transpt_acc-like_dom_sf"/>
</dbReference>
<dbReference type="RefSeq" id="WP_164355601.1">
    <property type="nucleotide sequence ID" value="NZ_JAABNT010000019.1"/>
</dbReference>
<accession>A0A6P0CFH6</accession>
<comment type="function">
    <text evidence="1 5">NHase catalyzes the hydration of various nitrile compounds to the corresponding amides.</text>
</comment>
<evidence type="ECO:0000256" key="1">
    <source>
        <dbReference type="ARBA" id="ARBA00004042"/>
    </source>
</evidence>
<evidence type="ECO:0000259" key="6">
    <source>
        <dbReference type="Pfam" id="PF02211"/>
    </source>
</evidence>
<sequence>MTRVHDMGGRFGDGAVVPEPEHEVFHEDWHKRALAVVLACGALGKWNLDISRHARERLKPTDYARFSYYEKWMGGFATLLVETGVVTRDELAGNAEPAPSDLAEKAWKPTEIAKVLSKGGPVDRPRNVAPMFAPGDTVIARPHAENMKVSGGHTRLPAYAAGARGTILRLHGSHILPDAHAHGFGEAPEPLYAVVFPASELWAHPEHPRDEVVLDMWQSYLKPTS</sequence>
<protein>
    <recommendedName>
        <fullName evidence="5">Nitrile hydratase subunit beta</fullName>
        <shortName evidence="5">NHase</shortName>
        <ecNumber evidence="5">4.2.1.84</ecNumber>
    </recommendedName>
</protein>
<dbReference type="AlphaFoldDB" id="A0A6P0CFH6"/>
<feature type="domain" description="Nitrile hydratase beta subunit-like N-terminal" evidence="7">
    <location>
        <begin position="1"/>
        <end position="99"/>
    </location>
</feature>
<feature type="domain" description="Nitrile hydratase beta subunit" evidence="6">
    <location>
        <begin position="122"/>
        <end position="222"/>
    </location>
</feature>
<dbReference type="NCBIfam" id="TIGR03888">
    <property type="entry name" value="nitrile_beta"/>
    <property type="match status" value="1"/>
</dbReference>
<keyword evidence="9" id="KW-1185">Reference proteome</keyword>
<evidence type="ECO:0000256" key="4">
    <source>
        <dbReference type="ARBA" id="ARBA00044877"/>
    </source>
</evidence>
<dbReference type="Proteomes" id="UP000468591">
    <property type="component" value="Unassembled WGS sequence"/>
</dbReference>
<dbReference type="InterPro" id="IPR003168">
    <property type="entry name" value="Nitrile_hydratase_bsu"/>
</dbReference>
<keyword evidence="3 5" id="KW-0456">Lyase</keyword>
<dbReference type="GO" id="GO:0046914">
    <property type="term" value="F:transition metal ion binding"/>
    <property type="evidence" value="ECO:0007669"/>
    <property type="project" value="InterPro"/>
</dbReference>
<proteinExistence type="inferred from homology"/>
<evidence type="ECO:0000313" key="9">
    <source>
        <dbReference type="Proteomes" id="UP000468591"/>
    </source>
</evidence>
<dbReference type="Gene3D" id="2.30.30.50">
    <property type="match status" value="1"/>
</dbReference>
<dbReference type="EMBL" id="JAABNT010000019">
    <property type="protein sequence ID" value="NEK24677.1"/>
    <property type="molecule type" value="Genomic_DNA"/>
</dbReference>
<evidence type="ECO:0000259" key="7">
    <source>
        <dbReference type="Pfam" id="PF21006"/>
    </source>
</evidence>
<comment type="similarity">
    <text evidence="2 5">Belongs to the nitrile hydratase subunit beta family.</text>
</comment>
<dbReference type="Pfam" id="PF02211">
    <property type="entry name" value="NHase_beta_C"/>
    <property type="match status" value="1"/>
</dbReference>
<dbReference type="PIRSF" id="PIRSF001427">
    <property type="entry name" value="NHase_beta"/>
    <property type="match status" value="1"/>
</dbReference>
<name>A0A6P0CFH6_9RHOB</name>
<gene>
    <name evidence="8" type="primary">nthB</name>
    <name evidence="8" type="ORF">GV827_20060</name>
</gene>
<dbReference type="SUPFAM" id="SSF50090">
    <property type="entry name" value="Electron transport accessory proteins"/>
    <property type="match status" value="1"/>
</dbReference>
<evidence type="ECO:0000256" key="5">
    <source>
        <dbReference type="PIRNR" id="PIRNR001427"/>
    </source>
</evidence>
<dbReference type="InterPro" id="IPR049054">
    <property type="entry name" value="CN_hydtase_beta-like_N"/>
</dbReference>
<dbReference type="InterPro" id="IPR024690">
    <property type="entry name" value="CN_hydtase_beta_dom_C"/>
</dbReference>
<evidence type="ECO:0000256" key="2">
    <source>
        <dbReference type="ARBA" id="ARBA00009098"/>
    </source>
</evidence>
<evidence type="ECO:0000313" key="8">
    <source>
        <dbReference type="EMBL" id="NEK24677.1"/>
    </source>
</evidence>
<reference evidence="8 9" key="1">
    <citation type="submission" date="2020-01" db="EMBL/GenBank/DDBJ databases">
        <title>Sulfitobacter sediminilitoris sp. nov., isolated from a tidal flat.</title>
        <authorList>
            <person name="Park S."/>
            <person name="Yoon J.-H."/>
        </authorList>
    </citation>
    <scope>NUCLEOTIDE SEQUENCE [LARGE SCALE GENOMIC DNA]</scope>
    <source>
        <strain evidence="8 9">JBTF-M27</strain>
    </source>
</reference>
<comment type="catalytic activity">
    <reaction evidence="4 5">
        <text>an aliphatic primary amide = an aliphatic nitrile + H2O</text>
        <dbReference type="Rhea" id="RHEA:12673"/>
        <dbReference type="ChEBI" id="CHEBI:15377"/>
        <dbReference type="ChEBI" id="CHEBI:65285"/>
        <dbReference type="ChEBI" id="CHEBI:80291"/>
        <dbReference type="EC" id="4.2.1.84"/>
    </reaction>
</comment>
<dbReference type="EC" id="4.2.1.84" evidence="5"/>
<dbReference type="GO" id="GO:0018822">
    <property type="term" value="F:nitrile hydratase activity"/>
    <property type="evidence" value="ECO:0007669"/>
    <property type="project" value="UniProtKB-EC"/>
</dbReference>